<dbReference type="EMBL" id="JASNQZ010000008">
    <property type="protein sequence ID" value="KAL0953103.1"/>
    <property type="molecule type" value="Genomic_DNA"/>
</dbReference>
<keyword evidence="2" id="KW-0812">Transmembrane</keyword>
<accession>A0ABR3JBQ6</accession>
<evidence type="ECO:0000313" key="4">
    <source>
        <dbReference type="EMBL" id="KAL0953103.1"/>
    </source>
</evidence>
<keyword evidence="5" id="KW-1185">Reference proteome</keyword>
<organism evidence="4 5">
    <name type="scientific">Hohenbuehelia grisea</name>
    <dbReference type="NCBI Taxonomy" id="104357"/>
    <lineage>
        <taxon>Eukaryota</taxon>
        <taxon>Fungi</taxon>
        <taxon>Dikarya</taxon>
        <taxon>Basidiomycota</taxon>
        <taxon>Agaricomycotina</taxon>
        <taxon>Agaricomycetes</taxon>
        <taxon>Agaricomycetidae</taxon>
        <taxon>Agaricales</taxon>
        <taxon>Pleurotineae</taxon>
        <taxon>Pleurotaceae</taxon>
        <taxon>Hohenbuehelia</taxon>
    </lineage>
</organism>
<keyword evidence="2" id="KW-1133">Transmembrane helix</keyword>
<feature type="chain" id="PRO_5045595145" description="Macrofage activating glycoprotein" evidence="3">
    <location>
        <begin position="21"/>
        <end position="364"/>
    </location>
</feature>
<feature type="signal peptide" evidence="3">
    <location>
        <begin position="1"/>
        <end position="20"/>
    </location>
</feature>
<keyword evidence="3" id="KW-0732">Signal</keyword>
<proteinExistence type="predicted"/>
<reference evidence="5" key="1">
    <citation type="submission" date="2024-06" db="EMBL/GenBank/DDBJ databases">
        <title>Multi-omics analyses provide insights into the biosynthesis of the anticancer antibiotic pleurotin in Hohenbuehelia grisea.</title>
        <authorList>
            <person name="Weaver J.A."/>
            <person name="Alberti F."/>
        </authorList>
    </citation>
    <scope>NUCLEOTIDE SEQUENCE [LARGE SCALE GENOMIC DNA]</scope>
    <source>
        <strain evidence="5">T-177</strain>
    </source>
</reference>
<gene>
    <name evidence="4" type="ORF">HGRIS_004374</name>
</gene>
<evidence type="ECO:0000256" key="1">
    <source>
        <dbReference type="SAM" id="MobiDB-lite"/>
    </source>
</evidence>
<protein>
    <recommendedName>
        <fullName evidence="6">Macrofage activating glycoprotein</fullName>
    </recommendedName>
</protein>
<evidence type="ECO:0000313" key="5">
    <source>
        <dbReference type="Proteomes" id="UP001556367"/>
    </source>
</evidence>
<feature type="region of interest" description="Disordered" evidence="1">
    <location>
        <begin position="308"/>
        <end position="336"/>
    </location>
</feature>
<feature type="transmembrane region" description="Helical" evidence="2">
    <location>
        <begin position="342"/>
        <end position="363"/>
    </location>
</feature>
<dbReference type="Proteomes" id="UP001556367">
    <property type="component" value="Unassembled WGS sequence"/>
</dbReference>
<sequence>MAPVALSAFIAASAASLVAAQVGTFPATPLASKRFAYPSGLPYKADTENLVRGIQTGYNICNSTTESQDSLCQTGFVNSVDDFCLWGAPKPNSIVGDTEGEAVAWCTKPGRGTRLIPEGALKGVQFMRTPDYVQVVGYIDQAMINIQHGDYGGEMDPHGADLRGNPLGGLVYSNSWSGSNTSFTQVIEWHNFMGSDQFCFKACDPSKTNAAHFCEHTLDRIGCAFNAPHAAQTGVFESCEGDNQDFPGVYTTNGAVVTYKQPPEELGAITTMPYTARIPASSNCVKYTSSELFVALASATPNAGAVTTSASSASSSATGSSASRSGTSSGTAAGAASTSNDAGVVVMSGFVSVLGVLFSAIFLS</sequence>
<evidence type="ECO:0008006" key="6">
    <source>
        <dbReference type="Google" id="ProtNLM"/>
    </source>
</evidence>
<name>A0ABR3JBQ6_9AGAR</name>
<evidence type="ECO:0000256" key="3">
    <source>
        <dbReference type="SAM" id="SignalP"/>
    </source>
</evidence>
<evidence type="ECO:0000256" key="2">
    <source>
        <dbReference type="SAM" id="Phobius"/>
    </source>
</evidence>
<comment type="caution">
    <text evidence="4">The sequence shown here is derived from an EMBL/GenBank/DDBJ whole genome shotgun (WGS) entry which is preliminary data.</text>
</comment>
<keyword evidence="2" id="KW-0472">Membrane</keyword>